<dbReference type="EMBL" id="CBSW010000109">
    <property type="protein sequence ID" value="CDG96194.1"/>
    <property type="molecule type" value="Genomic_DNA"/>
</dbReference>
<dbReference type="HOGENOM" id="CLU_3421294_0_0_6"/>
<evidence type="ECO:0000313" key="1">
    <source>
        <dbReference type="EMBL" id="CDG96194.1"/>
    </source>
</evidence>
<sequence length="24" mass="2819">MGNEIVFLLHLMKKVNDLTKALKY</sequence>
<proteinExistence type="predicted"/>
<reference evidence="1" key="1">
    <citation type="submission" date="2013-07" db="EMBL/GenBank/DDBJ databases">
        <title>Sub-species coevolution in mutualistic symbiosis.</title>
        <authorList>
            <person name="Murfin K."/>
            <person name="Klassen J."/>
            <person name="Lee M."/>
            <person name="Forst S."/>
            <person name="Stock P."/>
            <person name="Goodrich-Blair H."/>
        </authorList>
    </citation>
    <scope>NUCLEOTIDE SEQUENCE [LARGE SCALE GENOMIC DNA]</scope>
    <source>
        <strain evidence="1">Puntauvense</strain>
    </source>
</reference>
<comment type="caution">
    <text evidence="1">The sequence shown here is derived from an EMBL/GenBank/DDBJ whole genome shotgun (WGS) entry which is preliminary data.</text>
</comment>
<name>A0A077NB22_XENBV</name>
<protein>
    <submittedName>
        <fullName evidence="1">Uncharacterized protein</fullName>
    </submittedName>
</protein>
<dbReference type="Proteomes" id="UP000028511">
    <property type="component" value="Unassembled WGS sequence"/>
</dbReference>
<gene>
    <name evidence="1" type="ORF">XBP1_1970016</name>
</gene>
<organism evidence="1">
    <name type="scientific">Xenorhabdus bovienii str. puntauvense</name>
    <dbReference type="NCBI Taxonomy" id="1398201"/>
    <lineage>
        <taxon>Bacteria</taxon>
        <taxon>Pseudomonadati</taxon>
        <taxon>Pseudomonadota</taxon>
        <taxon>Gammaproteobacteria</taxon>
        <taxon>Enterobacterales</taxon>
        <taxon>Morganellaceae</taxon>
        <taxon>Xenorhabdus</taxon>
    </lineage>
</organism>
<accession>A0A077NB22</accession>
<dbReference type="AlphaFoldDB" id="A0A077NB22"/>